<feature type="transmembrane region" description="Helical" evidence="5">
    <location>
        <begin position="89"/>
        <end position="119"/>
    </location>
</feature>
<dbReference type="Pfam" id="PF04191">
    <property type="entry name" value="PEMT"/>
    <property type="match status" value="1"/>
</dbReference>
<comment type="subcellular location">
    <subcellularLocation>
        <location evidence="1">Endomembrane system</location>
        <topology evidence="1">Multi-pass membrane protein</topology>
    </subcellularLocation>
</comment>
<proteinExistence type="predicted"/>
<keyword evidence="3 5" id="KW-1133">Transmembrane helix</keyword>
<accession>A0A3B0YN45</accession>
<dbReference type="GO" id="GO:0012505">
    <property type="term" value="C:endomembrane system"/>
    <property type="evidence" value="ECO:0007669"/>
    <property type="project" value="UniProtKB-SubCell"/>
</dbReference>
<dbReference type="EMBL" id="UOFM01000204">
    <property type="protein sequence ID" value="VAW77007.1"/>
    <property type="molecule type" value="Genomic_DNA"/>
</dbReference>
<dbReference type="PANTHER" id="PTHR12714:SF24">
    <property type="entry name" value="SLR1182 PROTEIN"/>
    <property type="match status" value="1"/>
</dbReference>
<evidence type="ECO:0000256" key="2">
    <source>
        <dbReference type="ARBA" id="ARBA00022692"/>
    </source>
</evidence>
<dbReference type="AlphaFoldDB" id="A0A3B0YN45"/>
<evidence type="ECO:0000256" key="4">
    <source>
        <dbReference type="ARBA" id="ARBA00023136"/>
    </source>
</evidence>
<name>A0A3B0YN45_9ZZZZ</name>
<gene>
    <name evidence="6" type="ORF">MNBD_GAMMA14-853</name>
</gene>
<evidence type="ECO:0000313" key="6">
    <source>
        <dbReference type="EMBL" id="VAW77007.1"/>
    </source>
</evidence>
<evidence type="ECO:0000256" key="1">
    <source>
        <dbReference type="ARBA" id="ARBA00004127"/>
    </source>
</evidence>
<dbReference type="Gene3D" id="1.20.120.1630">
    <property type="match status" value="1"/>
</dbReference>
<keyword evidence="2 5" id="KW-0812">Transmembrane</keyword>
<dbReference type="GO" id="GO:0016740">
    <property type="term" value="F:transferase activity"/>
    <property type="evidence" value="ECO:0007669"/>
    <property type="project" value="UniProtKB-ARBA"/>
</dbReference>
<evidence type="ECO:0000256" key="5">
    <source>
        <dbReference type="SAM" id="Phobius"/>
    </source>
</evidence>
<reference evidence="6" key="1">
    <citation type="submission" date="2018-06" db="EMBL/GenBank/DDBJ databases">
        <authorList>
            <person name="Zhirakovskaya E."/>
        </authorList>
    </citation>
    <scope>NUCLEOTIDE SEQUENCE</scope>
</reference>
<evidence type="ECO:0000256" key="3">
    <source>
        <dbReference type="ARBA" id="ARBA00022989"/>
    </source>
</evidence>
<evidence type="ECO:0008006" key="7">
    <source>
        <dbReference type="Google" id="ProtNLM"/>
    </source>
</evidence>
<organism evidence="6">
    <name type="scientific">hydrothermal vent metagenome</name>
    <dbReference type="NCBI Taxonomy" id="652676"/>
    <lineage>
        <taxon>unclassified sequences</taxon>
        <taxon>metagenomes</taxon>
        <taxon>ecological metagenomes</taxon>
    </lineage>
</organism>
<dbReference type="PANTHER" id="PTHR12714">
    <property type="entry name" value="PROTEIN-S ISOPRENYLCYSTEINE O-METHYLTRANSFERASE"/>
    <property type="match status" value="1"/>
</dbReference>
<feature type="transmembrane region" description="Helical" evidence="5">
    <location>
        <begin position="40"/>
        <end position="57"/>
    </location>
</feature>
<dbReference type="InterPro" id="IPR007318">
    <property type="entry name" value="Phopholipid_MeTrfase"/>
</dbReference>
<sequence>MELKIPPPLLALIFAATMWGISKADILSVTVPGLMEPLSLVVLALGLGTNILAVISFRRASTTVNPTKPEMTTQLVSSGIYSMTRNPMYLGVLLVLLSWAIWLGSVLNFVVLFLFVWYMTIFQIIPEERALKKIFPGTFNTYKSRVRRWI</sequence>
<protein>
    <recommendedName>
        <fullName evidence="7">Isoprenylcysteine carboxylmethyltransferase family protein</fullName>
    </recommendedName>
</protein>
<keyword evidence="4 5" id="KW-0472">Membrane</keyword>